<evidence type="ECO:0000313" key="2">
    <source>
        <dbReference type="Proteomes" id="UP000605201"/>
    </source>
</evidence>
<reference evidence="1 2" key="1">
    <citation type="submission" date="2020-08" db="EMBL/GenBank/DDBJ databases">
        <title>Bridging the membrane lipid divide: bacteria of the FCB group superphylum have the potential to synthesize archaeal ether lipids.</title>
        <authorList>
            <person name="Villanueva L."/>
            <person name="Von Meijenfeldt F.A.B."/>
            <person name="Westbye A.B."/>
            <person name="Yadav S."/>
            <person name="Hopmans E.C."/>
            <person name="Dutilh B.E."/>
            <person name="Sinninghe Damste J.S."/>
        </authorList>
    </citation>
    <scope>NUCLEOTIDE SEQUENCE [LARGE SCALE GENOMIC DNA]</scope>
    <source>
        <strain evidence="1">NIOZ-UU17</strain>
    </source>
</reference>
<proteinExistence type="predicted"/>
<sequence>MVRYYGHYSNKARGLRKKAQIDEQIPYILEPELSPKEFRRNWARLIQKIYEVDPLVCSRCQGSMRVIAFIEDEDVIKKILKHLGLWEVKHKPSPRANAPPFISDSYPMPSVDDYVIDPDYPVEAYFQNRRTWVYRLSIAKFRAFRHNWQKCLLDIMPVIGHINSIVDFPYSG</sequence>
<dbReference type="Proteomes" id="UP000605201">
    <property type="component" value="Unassembled WGS sequence"/>
</dbReference>
<gene>
    <name evidence="1" type="ORF">H8D96_20105</name>
</gene>
<protein>
    <recommendedName>
        <fullName evidence="3">Transposase</fullName>
    </recommendedName>
</protein>
<evidence type="ECO:0008006" key="3">
    <source>
        <dbReference type="Google" id="ProtNLM"/>
    </source>
</evidence>
<comment type="caution">
    <text evidence="1">The sequence shown here is derived from an EMBL/GenBank/DDBJ whole genome shotgun (WGS) entry which is preliminary data.</text>
</comment>
<dbReference type="EMBL" id="JACNIG010000399">
    <property type="protein sequence ID" value="MBC8434219.1"/>
    <property type="molecule type" value="Genomic_DNA"/>
</dbReference>
<accession>A0A8J6NVP7</accession>
<dbReference type="AlphaFoldDB" id="A0A8J6NVP7"/>
<name>A0A8J6NVP7_9BACT</name>
<evidence type="ECO:0000313" key="1">
    <source>
        <dbReference type="EMBL" id="MBC8434219.1"/>
    </source>
</evidence>
<organism evidence="1 2">
    <name type="scientific">Candidatus Desulfatibia vada</name>
    <dbReference type="NCBI Taxonomy" id="2841696"/>
    <lineage>
        <taxon>Bacteria</taxon>
        <taxon>Pseudomonadati</taxon>
        <taxon>Thermodesulfobacteriota</taxon>
        <taxon>Desulfobacteria</taxon>
        <taxon>Desulfobacterales</taxon>
        <taxon>Desulfobacterales incertae sedis</taxon>
        <taxon>Candidatus Desulfatibia</taxon>
    </lineage>
</organism>